<protein>
    <submittedName>
        <fullName evidence="2">Leucine-rich repeat domain superfamily</fullName>
    </submittedName>
</protein>
<name>A0A9Q9AD86_9PEZI</name>
<proteinExistence type="predicted"/>
<dbReference type="Gene3D" id="3.80.10.10">
    <property type="entry name" value="Ribonuclease Inhibitor"/>
    <property type="match status" value="1"/>
</dbReference>
<evidence type="ECO:0000313" key="2">
    <source>
        <dbReference type="EMBL" id="USW46747.1"/>
    </source>
</evidence>
<dbReference type="AlphaFoldDB" id="A0A9Q9AD86"/>
<dbReference type="InterPro" id="IPR032675">
    <property type="entry name" value="LRR_dom_sf"/>
</dbReference>
<organism evidence="2 3">
    <name type="scientific">Septoria linicola</name>
    <dbReference type="NCBI Taxonomy" id="215465"/>
    <lineage>
        <taxon>Eukaryota</taxon>
        <taxon>Fungi</taxon>
        <taxon>Dikarya</taxon>
        <taxon>Ascomycota</taxon>
        <taxon>Pezizomycotina</taxon>
        <taxon>Dothideomycetes</taxon>
        <taxon>Dothideomycetidae</taxon>
        <taxon>Mycosphaerellales</taxon>
        <taxon>Mycosphaerellaceae</taxon>
        <taxon>Septoria</taxon>
    </lineage>
</organism>
<keyword evidence="3" id="KW-1185">Reference proteome</keyword>
<evidence type="ECO:0000313" key="3">
    <source>
        <dbReference type="Proteomes" id="UP001056384"/>
    </source>
</evidence>
<accession>A0A9Q9AD86</accession>
<gene>
    <name evidence="2" type="ORF">Slin15195_G000660</name>
</gene>
<feature type="region of interest" description="Disordered" evidence="1">
    <location>
        <begin position="565"/>
        <end position="589"/>
    </location>
</feature>
<dbReference type="EMBL" id="CP099418">
    <property type="protein sequence ID" value="USW46747.1"/>
    <property type="molecule type" value="Genomic_DNA"/>
</dbReference>
<reference evidence="2" key="1">
    <citation type="submission" date="2022-06" db="EMBL/GenBank/DDBJ databases">
        <title>Complete genome sequences of two strains of the flax pathogen Septoria linicola.</title>
        <authorList>
            <person name="Lapalu N."/>
            <person name="Simon A."/>
            <person name="Demenou B."/>
            <person name="Paumier D."/>
            <person name="Guillot M.-P."/>
            <person name="Gout L."/>
            <person name="Valade R."/>
        </authorList>
    </citation>
    <scope>NUCLEOTIDE SEQUENCE</scope>
    <source>
        <strain evidence="2">SE15195</strain>
    </source>
</reference>
<sequence>MAVRTLDALPIEVLQALCEELGASHSPSVAQLALVNRQCRRAAACVLFRRITLDIESPEKLAVDIQQWTSTLGTNDSFRHVRALVIRGNIWQEWRRNAHKQTPDSAGKRLPPFVYEDSWLPLAAFIEKLAGLKDIESGCESGFPSCLLSALHSDKLSACRLHIGHFRLSGLIREPTGATSEPLELKPNELALVTSPNLYAVKLTGSDVTSTGKADWHSEAIWDLLASGKSSICEVEYSYRRPKDTPALRRARGRGSYPGLLLPDISERDLQVKAKLHSLVLSARSEIVKQWWQHADFSALQVLKIKNGVDHSTLEWAAEHASFPSLSTLEIHSEPGNNESAISDLLQSLPSLKELAVRGGVHDLTFSAILDHHGLSLRRLSIPGFTSSIESLRMLNAACPFLEHLEVRTSRTQGDDEEVQLYTSLGIFSRVRTLCLNMDCSIAGSDSDDPSWRRISQDSSCKEGYTRRLLINCAIDAALVDAIFHQIASAKFNSSSRLQNLEINVVRAGTICFGEAEISAGEQSAPYPGFDTAKSDGVYRHFERQWKCTPNPRDDKPGETITEEVQISQAKRKRFDDARGGKPPELGDLEPEFSALWARESSQDWRHAWSSLPLAGM</sequence>
<dbReference type="SUPFAM" id="SSF52047">
    <property type="entry name" value="RNI-like"/>
    <property type="match status" value="1"/>
</dbReference>
<evidence type="ECO:0000256" key="1">
    <source>
        <dbReference type="SAM" id="MobiDB-lite"/>
    </source>
</evidence>
<dbReference type="Proteomes" id="UP001056384">
    <property type="component" value="Chromosome 1"/>
</dbReference>